<keyword evidence="2" id="KW-0472">Membrane</keyword>
<proteinExistence type="predicted"/>
<feature type="transmembrane region" description="Helical" evidence="2">
    <location>
        <begin position="259"/>
        <end position="278"/>
    </location>
</feature>
<comment type="caution">
    <text evidence="3">The sequence shown here is derived from an EMBL/GenBank/DDBJ whole genome shotgun (WGS) entry which is preliminary data.</text>
</comment>
<sequence>MNDNKLNDFSENIDEMLKGQDDYLKKLEQEYKIEKEATIQNFNREKSLLKSELEAYLTSNIMIPQIPALEIDNWQQICKEWPEMNYDLFPRWKSADIPVMVIVGAIGALISNQLFEPFKDIHDKKWAYKDFYHGGHKGEIIDEMRGKFHRLKHGHDLFNPMEVNWDEYFPSSSPKAVIGKKIFAWLRHLFQDTFSSEGIPLPGSSYLRNTILDAANYDIYKTVLTIKMRDVSTAVFVPLAMTAYIYGTERDNKEKFFNYRYTTLTIGALAISVIIGLLLQPPSFNHAALLAMIPYLVTLFKVNQRVNRLLEERFRIIGNNDKILENQQQVLVKGYRQIDLNQQSLKDSFNQLKRIADSSHLLINTCFEECNSILEEQEEFLRDLEEKFIEEEKELCLYQY</sequence>
<accession>A0A6I0EYI1</accession>
<protein>
    <submittedName>
        <fullName evidence="3">Uncharacterized protein</fullName>
    </submittedName>
</protein>
<organism evidence="3 4">
    <name type="scientific">Alkaliphilus pronyensis</name>
    <dbReference type="NCBI Taxonomy" id="1482732"/>
    <lineage>
        <taxon>Bacteria</taxon>
        <taxon>Bacillati</taxon>
        <taxon>Bacillota</taxon>
        <taxon>Clostridia</taxon>
        <taxon>Peptostreptococcales</taxon>
        <taxon>Natronincolaceae</taxon>
        <taxon>Alkaliphilus</taxon>
    </lineage>
</organism>
<keyword evidence="2" id="KW-1133">Transmembrane helix</keyword>
<evidence type="ECO:0000313" key="4">
    <source>
        <dbReference type="Proteomes" id="UP000432715"/>
    </source>
</evidence>
<name>A0A6I0EYI1_9FIRM</name>
<dbReference type="AlphaFoldDB" id="A0A6I0EYI1"/>
<dbReference type="EMBL" id="WBZC01000027">
    <property type="protein sequence ID" value="KAB3534500.1"/>
    <property type="molecule type" value="Genomic_DNA"/>
</dbReference>
<evidence type="ECO:0000256" key="2">
    <source>
        <dbReference type="SAM" id="Phobius"/>
    </source>
</evidence>
<keyword evidence="2" id="KW-0812">Transmembrane</keyword>
<evidence type="ECO:0000313" key="3">
    <source>
        <dbReference type="EMBL" id="KAB3534500.1"/>
    </source>
</evidence>
<dbReference type="RefSeq" id="WP_151861243.1">
    <property type="nucleotide sequence ID" value="NZ_WBZC01000027.1"/>
</dbReference>
<dbReference type="Proteomes" id="UP000432715">
    <property type="component" value="Unassembled WGS sequence"/>
</dbReference>
<dbReference type="OrthoDB" id="9782266at2"/>
<keyword evidence="1" id="KW-0175">Coiled coil</keyword>
<evidence type="ECO:0000256" key="1">
    <source>
        <dbReference type="SAM" id="Coils"/>
    </source>
</evidence>
<feature type="coiled-coil region" evidence="1">
    <location>
        <begin position="367"/>
        <end position="394"/>
    </location>
</feature>
<feature type="transmembrane region" description="Helical" evidence="2">
    <location>
        <begin position="284"/>
        <end position="303"/>
    </location>
</feature>
<keyword evidence="4" id="KW-1185">Reference proteome</keyword>
<gene>
    <name evidence="3" type="ORF">F8154_08805</name>
</gene>
<reference evidence="3 4" key="1">
    <citation type="submission" date="2019-10" db="EMBL/GenBank/DDBJ databases">
        <title>Alkaliphilus serpentinus sp. nov. and Alkaliphilus pronyensis sp. nov., two novel anaerobic alkaliphilic species isolated from the serpentinized-hosted hydrothermal field of the Prony Bay (New Caledonia).</title>
        <authorList>
            <person name="Postec A."/>
        </authorList>
    </citation>
    <scope>NUCLEOTIDE SEQUENCE [LARGE SCALE GENOMIC DNA]</scope>
    <source>
        <strain evidence="3 4">LacV</strain>
    </source>
</reference>